<dbReference type="InterPro" id="IPR036155">
    <property type="entry name" value="Crypto/Photolyase_N_sf"/>
</dbReference>
<dbReference type="InterPro" id="IPR014729">
    <property type="entry name" value="Rossmann-like_a/b/a_fold"/>
</dbReference>
<evidence type="ECO:0000256" key="6">
    <source>
        <dbReference type="ARBA" id="ARBA00022991"/>
    </source>
</evidence>
<dbReference type="InterPro" id="IPR005101">
    <property type="entry name" value="Cryptochr/Photolyase_FAD-bd"/>
</dbReference>
<evidence type="ECO:0000313" key="9">
    <source>
        <dbReference type="EMBL" id="GGW68022.1"/>
    </source>
</evidence>
<dbReference type="Gene3D" id="3.40.50.620">
    <property type="entry name" value="HUPs"/>
    <property type="match status" value="1"/>
</dbReference>
<comment type="similarity">
    <text evidence="7">Belongs to the DNA photolyase family.</text>
</comment>
<sequence length="483" mass="54617">MINMPLHVVWLRHDLRYHDNQALYAASLAAQADNGRVVAVFIATAQSWQQHDMAPIRQDLLRRRVVALTTELSTLNIPLWAVEGTDYQHCVTVFQQLLSMGMVALYAQQEYELREARRDSAVTQLLSQFNCPVHWFDRLCVMPPGSVLTQQGDIYKVFTPFKRNWLAALAAKGVQCFPKPLAQQGEPIQPPDWPAMQPGDDSSIAWSVTEHDVLNKMRAFCQSKVHDYANDRDLPAIEGTSSLSAYLAIGVISAQQCVARLQLEANNALAVEKSGASVWLSELIWREFYKHILVAFPKLIKHHAFQADTDKIVWPNAPTLFEAWCKGETGYPIVDAAMRQLNNTGWMHNRLRMITASFLVKDLHIDWRWGERYFMSKLIDGDFAANNGGWQWAASTGTDAAPYFRIFNPVTQSERFDAKGDFIRRYIPALATKTAKEIHWPHKPITPRGYHAPVVDHNNARKVTLALFTAVKGKETGGEHDVG</sequence>
<comment type="cofactor">
    <cofactor evidence="1">
        <name>(6R)-5,10-methylene-5,6,7,8-tetrahydrofolate</name>
        <dbReference type="ChEBI" id="CHEBI:15636"/>
    </cofactor>
</comment>
<proteinExistence type="inferred from homology"/>
<reference evidence="10" key="1">
    <citation type="journal article" date="2019" name="Int. J. Syst. Evol. Microbiol.">
        <title>The Global Catalogue of Microorganisms (GCM) 10K type strain sequencing project: providing services to taxonomists for standard genome sequencing and annotation.</title>
        <authorList>
            <consortium name="The Broad Institute Genomics Platform"/>
            <consortium name="The Broad Institute Genome Sequencing Center for Infectious Disease"/>
            <person name="Wu L."/>
            <person name="Ma J."/>
        </authorList>
    </citation>
    <scope>NUCLEOTIDE SEQUENCE [LARGE SCALE GENOMIC DNA]</scope>
    <source>
        <strain evidence="10">KCTC 23723</strain>
    </source>
</reference>
<comment type="caution">
    <text evidence="9">The sequence shown here is derived from an EMBL/GenBank/DDBJ whole genome shotgun (WGS) entry which is preliminary data.</text>
</comment>
<dbReference type="EMBL" id="BMYR01000010">
    <property type="protein sequence ID" value="GGW68022.1"/>
    <property type="molecule type" value="Genomic_DNA"/>
</dbReference>
<keyword evidence="4 7" id="KW-0285">Flavoprotein</keyword>
<dbReference type="Pfam" id="PF03441">
    <property type="entry name" value="FAD_binding_7"/>
    <property type="match status" value="1"/>
</dbReference>
<comment type="cofactor">
    <cofactor evidence="2">
        <name>FAD</name>
        <dbReference type="ChEBI" id="CHEBI:57692"/>
    </cofactor>
</comment>
<dbReference type="Pfam" id="PF00875">
    <property type="entry name" value="DNA_photolyase"/>
    <property type="match status" value="1"/>
</dbReference>
<evidence type="ECO:0000256" key="7">
    <source>
        <dbReference type="RuleBase" id="RU004182"/>
    </source>
</evidence>
<dbReference type="PANTHER" id="PTHR11455">
    <property type="entry name" value="CRYPTOCHROME"/>
    <property type="match status" value="1"/>
</dbReference>
<dbReference type="PROSITE" id="PS00691">
    <property type="entry name" value="DNA_PHOTOLYASES_1_2"/>
    <property type="match status" value="1"/>
</dbReference>
<evidence type="ECO:0000256" key="3">
    <source>
        <dbReference type="ARBA" id="ARBA00005862"/>
    </source>
</evidence>
<dbReference type="PRINTS" id="PR00147">
    <property type="entry name" value="DNAPHOTLYASE"/>
</dbReference>
<feature type="domain" description="Photolyase/cryptochrome alpha/beta" evidence="8">
    <location>
        <begin position="5"/>
        <end position="141"/>
    </location>
</feature>
<evidence type="ECO:0000313" key="10">
    <source>
        <dbReference type="Proteomes" id="UP000634667"/>
    </source>
</evidence>
<evidence type="ECO:0000256" key="4">
    <source>
        <dbReference type="ARBA" id="ARBA00022630"/>
    </source>
</evidence>
<keyword evidence="6 7" id="KW-0157">Chromophore</keyword>
<dbReference type="SUPFAM" id="SSF52425">
    <property type="entry name" value="Cryptochrome/photolyase, N-terminal domain"/>
    <property type="match status" value="1"/>
</dbReference>
<dbReference type="PROSITE" id="PS51645">
    <property type="entry name" value="PHR_CRY_ALPHA_BETA"/>
    <property type="match status" value="1"/>
</dbReference>
<dbReference type="Gene3D" id="1.10.579.10">
    <property type="entry name" value="DNA Cyclobutane Dipyrimidine Photolyase, subunit A, domain 3"/>
    <property type="match status" value="1"/>
</dbReference>
<dbReference type="InterPro" id="IPR018394">
    <property type="entry name" value="DNA_photolyase_1_CS_C"/>
</dbReference>
<dbReference type="SUPFAM" id="SSF48173">
    <property type="entry name" value="Cryptochrome/photolyase FAD-binding domain"/>
    <property type="match status" value="1"/>
</dbReference>
<organism evidence="9 10">
    <name type="scientific">Alishewanella tabrizica</name>
    <dbReference type="NCBI Taxonomy" id="671278"/>
    <lineage>
        <taxon>Bacteria</taxon>
        <taxon>Pseudomonadati</taxon>
        <taxon>Pseudomonadota</taxon>
        <taxon>Gammaproteobacteria</taxon>
        <taxon>Alteromonadales</taxon>
        <taxon>Alteromonadaceae</taxon>
        <taxon>Alishewanella</taxon>
    </lineage>
</organism>
<dbReference type="InterPro" id="IPR036134">
    <property type="entry name" value="Crypto/Photolyase_FAD-like_sf"/>
</dbReference>
<keyword evidence="5 7" id="KW-0274">FAD</keyword>
<evidence type="ECO:0000259" key="8">
    <source>
        <dbReference type="PROSITE" id="PS51645"/>
    </source>
</evidence>
<evidence type="ECO:0000256" key="5">
    <source>
        <dbReference type="ARBA" id="ARBA00022827"/>
    </source>
</evidence>
<dbReference type="InterPro" id="IPR002081">
    <property type="entry name" value="Cryptochrome/DNA_photolyase_1"/>
</dbReference>
<dbReference type="PROSITE" id="PS00394">
    <property type="entry name" value="DNA_PHOTOLYASES_1_1"/>
    <property type="match status" value="1"/>
</dbReference>
<name>A0ABQ2WRI3_9ALTE</name>
<evidence type="ECO:0000256" key="1">
    <source>
        <dbReference type="ARBA" id="ARBA00001932"/>
    </source>
</evidence>
<dbReference type="Proteomes" id="UP000634667">
    <property type="component" value="Unassembled WGS sequence"/>
</dbReference>
<accession>A0ABQ2WRI3</accession>
<comment type="similarity">
    <text evidence="3">Belongs to the DNA photolyase class-1 family.</text>
</comment>
<protein>
    <submittedName>
        <fullName evidence="9">Deoxyribodipyrimidine photo-lyase</fullName>
    </submittedName>
</protein>
<gene>
    <name evidence="9" type="primary">phrA</name>
    <name evidence="9" type="ORF">GCM10008111_25170</name>
</gene>
<keyword evidence="10" id="KW-1185">Reference proteome</keyword>
<evidence type="ECO:0000256" key="2">
    <source>
        <dbReference type="ARBA" id="ARBA00001974"/>
    </source>
</evidence>
<dbReference type="InterPro" id="IPR006050">
    <property type="entry name" value="DNA_photolyase_N"/>
</dbReference>
<dbReference type="Gene3D" id="1.25.40.80">
    <property type="match status" value="1"/>
</dbReference>
<dbReference type="PANTHER" id="PTHR11455:SF9">
    <property type="entry name" value="CRYPTOCHROME CIRCADIAN CLOCK 5 ISOFORM X1"/>
    <property type="match status" value="1"/>
</dbReference>
<dbReference type="NCBIfam" id="NF007955">
    <property type="entry name" value="PRK10674.1"/>
    <property type="match status" value="1"/>
</dbReference>